<keyword evidence="2" id="KW-1185">Reference proteome</keyword>
<comment type="caution">
    <text evidence="1">The sequence shown here is derived from an EMBL/GenBank/DDBJ whole genome shotgun (WGS) entry which is preliminary data.</text>
</comment>
<organism evidence="1 2">
    <name type="scientific">Bombardia bombarda</name>
    <dbReference type="NCBI Taxonomy" id="252184"/>
    <lineage>
        <taxon>Eukaryota</taxon>
        <taxon>Fungi</taxon>
        <taxon>Dikarya</taxon>
        <taxon>Ascomycota</taxon>
        <taxon>Pezizomycotina</taxon>
        <taxon>Sordariomycetes</taxon>
        <taxon>Sordariomycetidae</taxon>
        <taxon>Sordariales</taxon>
        <taxon>Lasiosphaeriaceae</taxon>
        <taxon>Bombardia</taxon>
    </lineage>
</organism>
<evidence type="ECO:0000313" key="1">
    <source>
        <dbReference type="EMBL" id="KAK0637453.1"/>
    </source>
</evidence>
<dbReference type="AlphaFoldDB" id="A0AA39XNT9"/>
<name>A0AA39XNT9_9PEZI</name>
<evidence type="ECO:0000313" key="2">
    <source>
        <dbReference type="Proteomes" id="UP001174934"/>
    </source>
</evidence>
<dbReference type="EMBL" id="JAULSR010000001">
    <property type="protein sequence ID" value="KAK0637453.1"/>
    <property type="molecule type" value="Genomic_DNA"/>
</dbReference>
<protein>
    <submittedName>
        <fullName evidence="1">Uncharacterized protein</fullName>
    </submittedName>
</protein>
<dbReference type="Proteomes" id="UP001174934">
    <property type="component" value="Unassembled WGS sequence"/>
</dbReference>
<proteinExistence type="predicted"/>
<reference evidence="1" key="1">
    <citation type="submission" date="2023-06" db="EMBL/GenBank/DDBJ databases">
        <title>Genome-scale phylogeny and comparative genomics of the fungal order Sordariales.</title>
        <authorList>
            <consortium name="Lawrence Berkeley National Laboratory"/>
            <person name="Hensen N."/>
            <person name="Bonometti L."/>
            <person name="Westerberg I."/>
            <person name="Brannstrom I.O."/>
            <person name="Guillou S."/>
            <person name="Cros-Aarteil S."/>
            <person name="Calhoun S."/>
            <person name="Haridas S."/>
            <person name="Kuo A."/>
            <person name="Mondo S."/>
            <person name="Pangilinan J."/>
            <person name="Riley R."/>
            <person name="LaButti K."/>
            <person name="Andreopoulos B."/>
            <person name="Lipzen A."/>
            <person name="Chen C."/>
            <person name="Yanf M."/>
            <person name="Daum C."/>
            <person name="Ng V."/>
            <person name="Clum A."/>
            <person name="Steindorff A."/>
            <person name="Ohm R."/>
            <person name="Martin F."/>
            <person name="Silar P."/>
            <person name="Natvig D."/>
            <person name="Lalanne C."/>
            <person name="Gautier V."/>
            <person name="Ament-velasquez S.L."/>
            <person name="Kruys A."/>
            <person name="Hutchinson M.I."/>
            <person name="Powell A.J."/>
            <person name="Barry K."/>
            <person name="Miller A.N."/>
            <person name="Grigoriev I.V."/>
            <person name="Debuchy R."/>
            <person name="Gladieux P."/>
            <person name="Thoren M.H."/>
            <person name="Johannesson H."/>
        </authorList>
    </citation>
    <scope>NUCLEOTIDE SEQUENCE</scope>
    <source>
        <strain evidence="1">SMH3391-2</strain>
    </source>
</reference>
<accession>A0AA39XNT9</accession>
<sequence>MPMPMPVPMRDVLLAVSSACLVSPCRPLSLCRVFLSVSLWAVVLLPIRDDFDDALRPIVNRECGVAEVRLWAVAGVPVAETDGKSHKPIRGSGAASMSIQWGRAHALIPLGSPERAMANLERQLGGHLGSAWGLGKEHSRKGRGPTDCQ</sequence>
<gene>
    <name evidence="1" type="ORF">B0T17DRAFT_521706</name>
</gene>